<evidence type="ECO:0008006" key="4">
    <source>
        <dbReference type="Google" id="ProtNLM"/>
    </source>
</evidence>
<dbReference type="RefSeq" id="WP_092019073.1">
    <property type="nucleotide sequence ID" value="NZ_FOXH01000015.1"/>
</dbReference>
<proteinExistence type="predicted"/>
<dbReference type="Proteomes" id="UP000199306">
    <property type="component" value="Unassembled WGS sequence"/>
</dbReference>
<dbReference type="EMBL" id="FOXH01000015">
    <property type="protein sequence ID" value="SFQ33746.1"/>
    <property type="molecule type" value="Genomic_DNA"/>
</dbReference>
<dbReference type="OrthoDB" id="954058at2"/>
<feature type="chain" id="PRO_5011613271" description="Outer membrane protein beta-barrel domain-containing protein" evidence="1">
    <location>
        <begin position="19"/>
        <end position="223"/>
    </location>
</feature>
<reference evidence="2 3" key="1">
    <citation type="submission" date="2016-10" db="EMBL/GenBank/DDBJ databases">
        <authorList>
            <person name="de Groot N.N."/>
        </authorList>
    </citation>
    <scope>NUCLEOTIDE SEQUENCE [LARGE SCALE GENOMIC DNA]</scope>
    <source>
        <strain evidence="3">E92,LMG 26720,CCM 7988</strain>
    </source>
</reference>
<accession>A0A1I5XPJ0</accession>
<evidence type="ECO:0000313" key="2">
    <source>
        <dbReference type="EMBL" id="SFQ33746.1"/>
    </source>
</evidence>
<organism evidence="2 3">
    <name type="scientific">Pseudarcicella hirudinis</name>
    <dbReference type="NCBI Taxonomy" id="1079859"/>
    <lineage>
        <taxon>Bacteria</taxon>
        <taxon>Pseudomonadati</taxon>
        <taxon>Bacteroidota</taxon>
        <taxon>Cytophagia</taxon>
        <taxon>Cytophagales</taxon>
        <taxon>Flectobacillaceae</taxon>
        <taxon>Pseudarcicella</taxon>
    </lineage>
</organism>
<evidence type="ECO:0000256" key="1">
    <source>
        <dbReference type="SAM" id="SignalP"/>
    </source>
</evidence>
<feature type="signal peptide" evidence="1">
    <location>
        <begin position="1"/>
        <end position="18"/>
    </location>
</feature>
<gene>
    <name evidence="2" type="ORF">SAMN04515674_11594</name>
</gene>
<dbReference type="AlphaFoldDB" id="A0A1I5XPJ0"/>
<keyword evidence="3" id="KW-1185">Reference proteome</keyword>
<sequence length="223" mass="24601">MKKQLLFLLLFIVTHVSAQVQISSSFGFITEGSFGKNARYTGGALELAGRVQINERLRIGGTLGLNKMRIALDAMAVNDVTKRTYGAVYKQIIPVSFGGEYYLSTRRMIKPYIGFDLGGYFTNYEVSVEPNYVFVAPGAPLKNSFNVGISPSIGLQLQDPIDRIGLYIRVKHTGIFYEGSGMTNLWAISGGVVIKIGKKIGWKPPVIEIKGGNVPYYEKKTVF</sequence>
<keyword evidence="1" id="KW-0732">Signal</keyword>
<protein>
    <recommendedName>
        <fullName evidence="4">Outer membrane protein beta-barrel domain-containing protein</fullName>
    </recommendedName>
</protein>
<evidence type="ECO:0000313" key="3">
    <source>
        <dbReference type="Proteomes" id="UP000199306"/>
    </source>
</evidence>
<name>A0A1I5XPJ0_9BACT</name>